<organism evidence="6 7">
    <name type="scientific">Clostridium beijerinckii</name>
    <name type="common">Clostridium MP</name>
    <dbReference type="NCBI Taxonomy" id="1520"/>
    <lineage>
        <taxon>Bacteria</taxon>
        <taxon>Bacillati</taxon>
        <taxon>Bacillota</taxon>
        <taxon>Clostridia</taxon>
        <taxon>Eubacteriales</taxon>
        <taxon>Clostridiaceae</taxon>
        <taxon>Clostridium</taxon>
    </lineage>
</organism>
<dbReference type="RefSeq" id="WP_077306201.1">
    <property type="nucleotide sequence ID" value="NZ_CP016090.1"/>
</dbReference>
<evidence type="ECO:0000259" key="5">
    <source>
        <dbReference type="PROSITE" id="PS50075"/>
    </source>
</evidence>
<dbReference type="Gene3D" id="3.30.559.30">
    <property type="entry name" value="Nonribosomal peptide synthetase, condensation domain"/>
    <property type="match status" value="4"/>
</dbReference>
<dbReference type="GO" id="GO:0005829">
    <property type="term" value="C:cytosol"/>
    <property type="evidence" value="ECO:0007669"/>
    <property type="project" value="TreeGrafter"/>
</dbReference>
<comment type="cofactor">
    <cofactor evidence="1">
        <name>pantetheine 4'-phosphate</name>
        <dbReference type="ChEBI" id="CHEBI:47942"/>
    </cofactor>
</comment>
<dbReference type="GO" id="GO:0044550">
    <property type="term" value="P:secondary metabolite biosynthetic process"/>
    <property type="evidence" value="ECO:0007669"/>
    <property type="project" value="UniProtKB-ARBA"/>
</dbReference>
<evidence type="ECO:0000313" key="7">
    <source>
        <dbReference type="Proteomes" id="UP000821656"/>
    </source>
</evidence>
<keyword evidence="3" id="KW-0596">Phosphopantetheine</keyword>
<dbReference type="Gene3D" id="3.40.50.980">
    <property type="match status" value="4"/>
</dbReference>
<dbReference type="InterPro" id="IPR001242">
    <property type="entry name" value="Condensation_dom"/>
</dbReference>
<dbReference type="InterPro" id="IPR000873">
    <property type="entry name" value="AMP-dep_synth/lig_dom"/>
</dbReference>
<dbReference type="InterPro" id="IPR042099">
    <property type="entry name" value="ANL_N_sf"/>
</dbReference>
<feature type="domain" description="Carrier" evidence="5">
    <location>
        <begin position="764"/>
        <end position="839"/>
    </location>
</feature>
<dbReference type="Gene3D" id="3.30.300.30">
    <property type="match status" value="3"/>
</dbReference>
<dbReference type="InterPro" id="IPR025110">
    <property type="entry name" value="AMP-bd_C"/>
</dbReference>
<dbReference type="InterPro" id="IPR020845">
    <property type="entry name" value="AMP-binding_CS"/>
</dbReference>
<feature type="domain" description="Carrier" evidence="5">
    <location>
        <begin position="1803"/>
        <end position="1878"/>
    </location>
</feature>
<dbReference type="Gene3D" id="3.40.50.12780">
    <property type="entry name" value="N-terminal domain of ligase-like"/>
    <property type="match status" value="1"/>
</dbReference>
<evidence type="ECO:0000256" key="4">
    <source>
        <dbReference type="ARBA" id="ARBA00022553"/>
    </source>
</evidence>
<comment type="similarity">
    <text evidence="2">Belongs to the ATP-dependent AMP-binding enzyme family.</text>
</comment>
<sequence length="3373" mass="387912">MDENKIIENSLEAMKASENYWRELLVCESKSVQLKGDFEYEGQNEKRDFTFLVDRELSLKLKKVSNGNSLSMYTILIAALEVYFEKSTLQEELIIGIPVYYKSKNKYLPNKIIPFKNIVEENKSFKEVLITTKNNLLDSYKNQIYSLKNIIAEEQILELASISICMANLNEEEDYRCLIESNENKICFIINNSEELTIKTIYNSKLFEENTIKKMCEIMQLILRQAINNIEIKLENIKLVDEEEENLILRKFNDTKDEYDNNTTIHEFFEKQVELTPENRAVTINNESITYRELNNRANELAIELRENGVGANSIVGVMIERSLELIVGIIAILKAGGCYMPIDPEYPEERINYIIENSGAKNVIVGEKLKDKISGDIRLISIDIKKKIDEIPNLKSLSTHEDLVYLIYTSGTTGKPKGVMFRHKGLVNLINFEDNRTNINLRTKVLQFATISFDVATQEIMSTLLSGGELILIDSDKRKDINQLVEFIEDNKIKTIFLPTAFFKLIASEDRYIRRLLNSVKDIIVAGEQLILEKEVIKLINEKGIRVHNHYGPTETHVVTTTVIDKNSKTVPYIGKPISNTSIYILDKNKNVVPVKMIGELYIAGANLARGYINNEQLTKEKFIDNPFKPGEKMYKTGDLARWMEDGNIEYLGRIDHQVKIRGFRVELGEIESNLLKIPGIKSAVVLDKESNGSKFLCAYYVDDRYYKISELKDILSENLPDYMIPAHFIKMDALPLTTNGKVDRRALPEPSRDISRDAEYIEPRSKIEKQLASIWSQILEVNRIGIDDNFFELGGHSLKATILVGRIHKEMNLEIPLKEILERGSIREVSKYLEKAEKKEFVEINKIKEAKYYEASSAEKRMYLIQEVSKKSTAYNLPGVIEIKGKLNLKKLKDTLNTIIQRHEILRTNFESIDGEIYQIVKKMDEINFDIQNFQVEDRNNIGDVLKEFIRPFDLEKDVLIRIGIGSLGREHNLMFFDIHHIVADGVTLGIFIKEFSEIYEGKALEPLKIQYKDYSAWQIKRRGNEEVMDSKRYWLKEFDEEIPVLNLPTDFNRPNIQDFKGDVLEFKLDEKKTNALKDIAMETNSTLYMVLLSILKTLLSKYSNQEDIVVGSPIAGRNHRDLENLIGMFVNTFAIKSTVDRNMSFKKYLEVIREKTLKAYENQEYQFEDLIEALNIERNLSRNPLFDVMFVLQNIDTLEINIEGLKFEQLNIENGIEKFDITMEAVERNNEILFRVSYASSLFKKETIQRMNDSYITIVNSIIHDINVKISDINIVSDIEKNKLLYEFNDSKTDYPKEKSINELFEEQVELTPDNIAVTFEDSKLTYKELNEKSNKVAACLREKGVKHGTIVGIMVNRSLEMIIGIIGILKAGGGYLPIDPETPKDRVKYMLEDSKANILLVQGNLIEEAQFNINIVNLNEKNIDKYEGVNLIRENNSSDVAYIIYTSGSTGMPKGVIINHYSAVRVVKNTNYIEISKDDRILQLSNYAFDGSIFDIYGALLNGATLVMMSKETLLDINELANLIKKKKVTITFITTALFNTIVDMKIECLANLKKILFGGERASVGHVKRALDYLGKGRIIHVYGPTESTVYATYYNVNEINKEDKTIPIGKPLANTSLLVVDDNGDIVPIGVEGELCIFGDGLSRGYLNNKELTEKKFTSSKYIKDERIYHTGDLVKWLPSGEVEFIGRMDNQVKIRGHRIELGEIESKLLEIDGIKSVVVVDKVKNDSKYICAYYVSQNEYTVSELRNILLRTLPEYMIPTYFVKLEKFILTRNGKVDKKSLPEPSGDIYTGKQYVAPRNELEKKLVQIWSEILEVKNIGIDDNFFELGGHSLKATVLVAKINKELDIAIPLREIFDRGNIRKISEFINETGENKYEKISLVEEKDYYKVSSAEKRMYLVQQFDKESIAYNAPAMMEIDGDLDCDKLKKTVTLIIERHEILRTNFRTINGEIIQIVNNMSDINLNIETIEMKDRSNLNNFINDFIKPFNLEKDLLIRVSLIKLAEKKHIMFVDMHHIVSDGSTMKIFIKEFNDIYLGKNLEPLRIQYKDYAYWQINRIESEDIKKQKNYWLSEFKGNIPVLNLPTDFSRPTMQDYKGDVIKFKLGEEETRFLKNIARKTNSTLYMVLLANINILLAKYSNQQDIVVGSPIAGRNHADLNNIMGMFVNTLAIRSTINADMTFEDYLKVVREKTLKAYENQEYQFEDLVEALNIQRDLSRNPLFDVMFVLQNVEIGEFNIDGLEFKQLFIDNDTEKFDITIQAMESCDEVEFSISYATKLFTKETIERMRDHLLTIIRAIGRNHELKIKNIDITSNLEKKFILEGYNGTDVAFTNNKTLITLFEEQVKKTPENIAVVCGENKISYRKLNEKANVLARMLIDNGIEKGEKVCILLDRSIELVVGILAILKTGSAYIPMDKSYPKNRIKAIVESCNSKVVLTDENFEKDSYGKIKMMNINDENQGNESRDNLGIITDTKDIAYVIFTSGSTGNPKGVVVTNAQCINTIIDINRKFNINDKDAILCISSICFDLSVYDIFGALISGAKVVVVRNSKDINEIIYELNSEKITVWNSVPAFMELLVDQMPTEKKNSSLRVVLLSGDWIGLELPNKIKYHFPEACTISLGGATEGAIWSIYYPINEVKKEWKSIPYGYPLANQKMFILDRNLSIQPIEIPGEICIGGAGVVEGYLNDEIKTRNSFILHPTLGKIYKTGDLGVMNKAGYIEFLGRLDYQVKIRGFRIELGEIESNLRKIEGMKTVIVVDKEGEEGKYLCAYYLGDKEYTVSELREKLLADLPEYMIPSYFIKLDKLPLTSNGKIDRKSLPEPDGKIKTGRKYVEARNDLEKRLTKIWSEVLGVNHIGIDDNFFELGGHSLKATILLGRIYKEFHVEVGLKVIFERSTIREISEYIKGKDESKIEEIPKIEKKEYYEVSSAEKRIYLVQQTNQRSVAYNLPTILEVDGDLDIDRLKKTVEQIVERHEVLRSNYLLLDGKVIKKIKKLEEVDLKIQHMNNINKENLIETFNEFIKPFDLEKDVLIRISVGKLDSLKSIIFFDMHHIVSDGSSVAVFIKEFSEIYSGKVLSPLRVQYKDYAVWQNSKKESSKLADERMYWLKEFEESIPVLNLPTDFPRPQIKDYSGNFIEFKLDKELTLALKKVLKSTNSTMYMALLASIKILLSKYSGQDEIVVGSPIAGRVHKDIENLMGVFINNIAIKSKIRGNQTFKDYLEQIKEKTLKAYENQYYQFDDLVDSLNIESSLNRNPLFDVMFMWQNMDKQEFKIEGLKFKECFVGNHSEKFDITFEAAEKDDEIIFTISYATSLFKEDTIHWMKEHLIKVIEQVSSNMVIKLSDINIGFNFSKMKDIEFEEEFTF</sequence>
<dbReference type="EMBL" id="JABSXK010000001">
    <property type="protein sequence ID" value="NRV12374.1"/>
    <property type="molecule type" value="Genomic_DNA"/>
</dbReference>
<dbReference type="PANTHER" id="PTHR45527:SF1">
    <property type="entry name" value="FATTY ACID SYNTHASE"/>
    <property type="match status" value="1"/>
</dbReference>
<dbReference type="SUPFAM" id="SSF52777">
    <property type="entry name" value="CoA-dependent acyltransferases"/>
    <property type="match status" value="7"/>
</dbReference>
<dbReference type="GO" id="GO:0043041">
    <property type="term" value="P:amino acid activation for nonribosomal peptide biosynthetic process"/>
    <property type="evidence" value="ECO:0007669"/>
    <property type="project" value="TreeGrafter"/>
</dbReference>
<dbReference type="PANTHER" id="PTHR45527">
    <property type="entry name" value="NONRIBOSOMAL PEPTIDE SYNTHETASE"/>
    <property type="match status" value="1"/>
</dbReference>
<dbReference type="InterPro" id="IPR020806">
    <property type="entry name" value="PKS_PP-bd"/>
</dbReference>
<dbReference type="FunFam" id="3.30.300.30:FF:000010">
    <property type="entry name" value="Enterobactin synthetase component F"/>
    <property type="match status" value="2"/>
</dbReference>
<name>A0A9Q5CY21_CLOBE</name>
<gene>
    <name evidence="6" type="ORF">DFH45_005337</name>
</gene>
<feature type="domain" description="Carrier" evidence="5">
    <location>
        <begin position="2841"/>
        <end position="2916"/>
    </location>
</feature>
<dbReference type="GO" id="GO:0031177">
    <property type="term" value="F:phosphopantetheine binding"/>
    <property type="evidence" value="ECO:0007669"/>
    <property type="project" value="InterPro"/>
</dbReference>
<dbReference type="InterPro" id="IPR045851">
    <property type="entry name" value="AMP-bd_C_sf"/>
</dbReference>
<dbReference type="NCBIfam" id="NF003417">
    <property type="entry name" value="PRK04813.1"/>
    <property type="match status" value="3"/>
</dbReference>
<dbReference type="Proteomes" id="UP000821656">
    <property type="component" value="Unassembled WGS sequence"/>
</dbReference>
<dbReference type="Pfam" id="PF13193">
    <property type="entry name" value="AMP-binding_C"/>
    <property type="match status" value="2"/>
</dbReference>
<dbReference type="Gene3D" id="2.30.38.10">
    <property type="entry name" value="Luciferase, Domain 3"/>
    <property type="match status" value="2"/>
</dbReference>
<dbReference type="SUPFAM" id="SSF56801">
    <property type="entry name" value="Acetyl-CoA synthetase-like"/>
    <property type="match status" value="3"/>
</dbReference>
<dbReference type="FunFam" id="2.30.38.10:FF:000001">
    <property type="entry name" value="Non-ribosomal peptide synthetase PvdI"/>
    <property type="match status" value="1"/>
</dbReference>
<protein>
    <submittedName>
        <fullName evidence="6">Amino acid adenylation domain-containing protein</fullName>
    </submittedName>
</protein>
<dbReference type="CDD" id="cd12117">
    <property type="entry name" value="A_NRPS_Srf_like"/>
    <property type="match status" value="1"/>
</dbReference>
<dbReference type="SUPFAM" id="SSF47336">
    <property type="entry name" value="ACP-like"/>
    <property type="match status" value="3"/>
</dbReference>
<evidence type="ECO:0000256" key="2">
    <source>
        <dbReference type="ARBA" id="ARBA00006432"/>
    </source>
</evidence>
<dbReference type="FunFam" id="1.10.1200.10:FF:000005">
    <property type="entry name" value="Nonribosomal peptide synthetase 1"/>
    <property type="match status" value="3"/>
</dbReference>
<dbReference type="PROSITE" id="PS50075">
    <property type="entry name" value="CARRIER"/>
    <property type="match status" value="3"/>
</dbReference>
<dbReference type="GO" id="GO:0003824">
    <property type="term" value="F:catalytic activity"/>
    <property type="evidence" value="ECO:0007669"/>
    <property type="project" value="InterPro"/>
</dbReference>
<keyword evidence="4" id="KW-0597">Phosphoprotein</keyword>
<dbReference type="Pfam" id="PF00501">
    <property type="entry name" value="AMP-binding"/>
    <property type="match status" value="3"/>
</dbReference>
<dbReference type="FunFam" id="3.40.50.12780:FF:000012">
    <property type="entry name" value="Non-ribosomal peptide synthetase"/>
    <property type="match status" value="2"/>
</dbReference>
<dbReference type="InterPro" id="IPR036736">
    <property type="entry name" value="ACP-like_sf"/>
</dbReference>
<dbReference type="CDD" id="cd19531">
    <property type="entry name" value="LCL_NRPS-like"/>
    <property type="match status" value="3"/>
</dbReference>
<dbReference type="SMART" id="SM00823">
    <property type="entry name" value="PKS_PP"/>
    <property type="match status" value="3"/>
</dbReference>
<dbReference type="InterPro" id="IPR010071">
    <property type="entry name" value="AA_adenyl_dom"/>
</dbReference>
<dbReference type="PROSITE" id="PS00455">
    <property type="entry name" value="AMP_BINDING"/>
    <property type="match status" value="3"/>
</dbReference>
<dbReference type="Pfam" id="PF00668">
    <property type="entry name" value="Condensation"/>
    <property type="match status" value="4"/>
</dbReference>
<reference evidence="6" key="1">
    <citation type="submission" date="2020-05" db="EMBL/GenBank/DDBJ databases">
        <title>Genomic insights into acetone-butanol-ethanol (ABE) fermentation by sequencing solventogenic clostridia strains.</title>
        <authorList>
            <person name="Brown S."/>
        </authorList>
    </citation>
    <scope>NUCLEOTIDE SEQUENCE</scope>
    <source>
        <strain evidence="6">DJ126</strain>
    </source>
</reference>
<evidence type="ECO:0000313" key="6">
    <source>
        <dbReference type="EMBL" id="NRV12374.1"/>
    </source>
</evidence>
<proteinExistence type="inferred from homology"/>
<comment type="caution">
    <text evidence="6">The sequence shown here is derived from an EMBL/GenBank/DDBJ whole genome shotgun (WGS) entry which is preliminary data.</text>
</comment>
<dbReference type="NCBIfam" id="TIGR01733">
    <property type="entry name" value="AA-adenyl-dom"/>
    <property type="match status" value="3"/>
</dbReference>
<dbReference type="Pfam" id="PF00550">
    <property type="entry name" value="PP-binding"/>
    <property type="match status" value="3"/>
</dbReference>
<dbReference type="InterPro" id="IPR009081">
    <property type="entry name" value="PP-bd_ACP"/>
</dbReference>
<dbReference type="GO" id="GO:0008610">
    <property type="term" value="P:lipid biosynthetic process"/>
    <property type="evidence" value="ECO:0007669"/>
    <property type="project" value="UniProtKB-ARBA"/>
</dbReference>
<dbReference type="FunFam" id="3.40.50.980:FF:000002">
    <property type="entry name" value="Enterobactin synthetase component F"/>
    <property type="match status" value="1"/>
</dbReference>
<evidence type="ECO:0000256" key="3">
    <source>
        <dbReference type="ARBA" id="ARBA00022450"/>
    </source>
</evidence>
<dbReference type="InterPro" id="IPR023213">
    <property type="entry name" value="CAT-like_dom_sf"/>
</dbReference>
<accession>A0A9Q5CY21</accession>
<dbReference type="FunFam" id="3.40.50.980:FF:000001">
    <property type="entry name" value="Non-ribosomal peptide synthetase"/>
    <property type="match status" value="3"/>
</dbReference>
<dbReference type="Gene3D" id="1.10.1200.10">
    <property type="entry name" value="ACP-like"/>
    <property type="match status" value="3"/>
</dbReference>
<dbReference type="Gene3D" id="3.30.559.10">
    <property type="entry name" value="Chloramphenicol acetyltransferase-like domain"/>
    <property type="match status" value="3"/>
</dbReference>
<evidence type="ECO:0000256" key="1">
    <source>
        <dbReference type="ARBA" id="ARBA00001957"/>
    </source>
</evidence>